<dbReference type="AlphaFoldDB" id="A0A2W5XTD2"/>
<protein>
    <recommendedName>
        <fullName evidence="5">Putative zinc-finger domain-containing protein</fullName>
    </recommendedName>
</protein>
<dbReference type="RefSeq" id="WP_111250595.1">
    <property type="nucleotide sequence ID" value="NZ_QKWH01000004.1"/>
</dbReference>
<keyword evidence="4" id="KW-0812">Transmembrane</keyword>
<keyword evidence="7" id="KW-1185">Reference proteome</keyword>
<dbReference type="Pfam" id="PF13490">
    <property type="entry name" value="zf-HC2"/>
    <property type="match status" value="1"/>
</dbReference>
<dbReference type="Gene3D" id="1.10.10.1320">
    <property type="entry name" value="Anti-sigma factor, zinc-finger domain"/>
    <property type="match status" value="1"/>
</dbReference>
<dbReference type="EMBL" id="QKWH01000004">
    <property type="protein sequence ID" value="PZR53318.1"/>
    <property type="molecule type" value="Genomic_DNA"/>
</dbReference>
<evidence type="ECO:0000313" key="7">
    <source>
        <dbReference type="Proteomes" id="UP000248783"/>
    </source>
</evidence>
<feature type="transmembrane region" description="Helical" evidence="4">
    <location>
        <begin position="103"/>
        <end position="122"/>
    </location>
</feature>
<accession>A0A2W5XTD2</accession>
<keyword evidence="2" id="KW-0804">Transcription</keyword>
<dbReference type="InterPro" id="IPR027383">
    <property type="entry name" value="Znf_put"/>
</dbReference>
<evidence type="ECO:0000259" key="5">
    <source>
        <dbReference type="Pfam" id="PF13490"/>
    </source>
</evidence>
<proteinExistence type="predicted"/>
<evidence type="ECO:0000256" key="2">
    <source>
        <dbReference type="ARBA" id="ARBA00023163"/>
    </source>
</evidence>
<name>A0A2W5XTD2_9MICO</name>
<comment type="caution">
    <text evidence="6">The sequence shown here is derived from an EMBL/GenBank/DDBJ whole genome shotgun (WGS) entry which is preliminary data.</text>
</comment>
<sequence length="281" mass="27546">MSTAPGGHDPADPYREWDAAYVLGALDPAERREYEQHLAVCDACRAALGHLAGLPGLLGAVEPQDRAALLADGVQPTPGGADVVPLAAVASAARRSRARRRSLLVAAGVALVVAGGLGGAALGGGGPAGVSTGPGVATAGPDGGGSPHAASGARDLVLEPVGDTDVRAELTATPTAWGTRLDWRCRYPVPPAGPVPGSTGGTGSTASASGAADEGYGAGGDVTYELVVVDRTGERTVVATWSADSGEADGLGASSAVALADVRRVEIAVGGRPEPLAAATL</sequence>
<keyword evidence="4" id="KW-0472">Membrane</keyword>
<keyword evidence="1" id="KW-0805">Transcription regulation</keyword>
<feature type="compositionally biased region" description="Low complexity" evidence="3">
    <location>
        <begin position="204"/>
        <end position="215"/>
    </location>
</feature>
<feature type="domain" description="Putative zinc-finger" evidence="5">
    <location>
        <begin position="20"/>
        <end position="45"/>
    </location>
</feature>
<dbReference type="Proteomes" id="UP000248783">
    <property type="component" value="Unassembled WGS sequence"/>
</dbReference>
<feature type="region of interest" description="Disordered" evidence="3">
    <location>
        <begin position="133"/>
        <end position="152"/>
    </location>
</feature>
<evidence type="ECO:0000256" key="4">
    <source>
        <dbReference type="SAM" id="Phobius"/>
    </source>
</evidence>
<organism evidence="6 7">
    <name type="scientific">Xylanimonas oleitrophica</name>
    <dbReference type="NCBI Taxonomy" id="2607479"/>
    <lineage>
        <taxon>Bacteria</taxon>
        <taxon>Bacillati</taxon>
        <taxon>Actinomycetota</taxon>
        <taxon>Actinomycetes</taxon>
        <taxon>Micrococcales</taxon>
        <taxon>Promicromonosporaceae</taxon>
        <taxon>Xylanimonas</taxon>
    </lineage>
</organism>
<keyword evidence="4" id="KW-1133">Transmembrane helix</keyword>
<evidence type="ECO:0000256" key="1">
    <source>
        <dbReference type="ARBA" id="ARBA00023015"/>
    </source>
</evidence>
<evidence type="ECO:0000256" key="3">
    <source>
        <dbReference type="SAM" id="MobiDB-lite"/>
    </source>
</evidence>
<evidence type="ECO:0000313" key="6">
    <source>
        <dbReference type="EMBL" id="PZR53318.1"/>
    </source>
</evidence>
<feature type="region of interest" description="Disordered" evidence="3">
    <location>
        <begin position="192"/>
        <end position="215"/>
    </location>
</feature>
<gene>
    <name evidence="6" type="ORF">DNL40_07255</name>
</gene>
<reference evidence="6 7" key="1">
    <citation type="submission" date="2018-06" db="EMBL/GenBank/DDBJ databases">
        <title>Whole genome sequencing of a novel hydrocarbon degrading bacterial strain, PW21 isolated from oil contaminated produced water sample.</title>
        <authorList>
            <person name="Nagkirti P."/>
            <person name="Shaikh A."/>
            <person name="Gowdaman V."/>
            <person name="Engineer A.E."/>
            <person name="Dagar S."/>
            <person name="Dhakephalkar P.K."/>
        </authorList>
    </citation>
    <scope>NUCLEOTIDE SEQUENCE [LARGE SCALE GENOMIC DNA]</scope>
    <source>
        <strain evidence="6 7">PW21</strain>
    </source>
</reference>
<dbReference type="InterPro" id="IPR041916">
    <property type="entry name" value="Anti_sigma_zinc_sf"/>
</dbReference>